<evidence type="ECO:0000256" key="2">
    <source>
        <dbReference type="ARBA" id="ARBA00023136"/>
    </source>
</evidence>
<dbReference type="Gene3D" id="2.40.160.50">
    <property type="entry name" value="membrane protein fhac: a member of the omp85/tpsb transporter family"/>
    <property type="match status" value="1"/>
</dbReference>
<dbReference type="Gene3D" id="3.10.20.310">
    <property type="entry name" value="membrane protein fhac"/>
    <property type="match status" value="1"/>
</dbReference>
<proteinExistence type="predicted"/>
<evidence type="ECO:0000313" key="5">
    <source>
        <dbReference type="Proteomes" id="UP001310022"/>
    </source>
</evidence>
<evidence type="ECO:0000259" key="3">
    <source>
        <dbReference type="Pfam" id="PF01103"/>
    </source>
</evidence>
<dbReference type="Pfam" id="PF01103">
    <property type="entry name" value="Omp85"/>
    <property type="match status" value="1"/>
</dbReference>
<name>A0AAN4VUS4_9BACT</name>
<accession>A0AAN4VUS4</accession>
<keyword evidence="2" id="KW-0472">Membrane</keyword>
<keyword evidence="5" id="KW-1185">Reference proteome</keyword>
<comment type="subcellular location">
    <subcellularLocation>
        <location evidence="1">Membrane</location>
    </subcellularLocation>
</comment>
<organism evidence="4 5">
    <name type="scientific">Persicobacter diffluens</name>
    <dbReference type="NCBI Taxonomy" id="981"/>
    <lineage>
        <taxon>Bacteria</taxon>
        <taxon>Pseudomonadati</taxon>
        <taxon>Bacteroidota</taxon>
        <taxon>Cytophagia</taxon>
        <taxon>Cytophagales</taxon>
        <taxon>Persicobacteraceae</taxon>
        <taxon>Persicobacter</taxon>
    </lineage>
</organism>
<feature type="domain" description="Bacterial surface antigen (D15)" evidence="3">
    <location>
        <begin position="143"/>
        <end position="438"/>
    </location>
</feature>
<evidence type="ECO:0000256" key="1">
    <source>
        <dbReference type="ARBA" id="ARBA00004370"/>
    </source>
</evidence>
<dbReference type="Proteomes" id="UP001310022">
    <property type="component" value="Unassembled WGS sequence"/>
</dbReference>
<dbReference type="AlphaFoldDB" id="A0AAN4VUS4"/>
<reference evidence="4 5" key="1">
    <citation type="submission" date="2021-12" db="EMBL/GenBank/DDBJ databases">
        <title>Genome sequencing of bacteria with rrn-lacking chromosome and rrn-plasmid.</title>
        <authorList>
            <person name="Anda M."/>
            <person name="Iwasaki W."/>
        </authorList>
    </citation>
    <scope>NUCLEOTIDE SEQUENCE [LARGE SCALE GENOMIC DNA]</scope>
    <source>
        <strain evidence="4 5">NBRC 15940</strain>
    </source>
</reference>
<dbReference type="RefSeq" id="WP_338236116.1">
    <property type="nucleotide sequence ID" value="NZ_BQKE01000001.1"/>
</dbReference>
<dbReference type="EMBL" id="BQKE01000001">
    <property type="protein sequence ID" value="GJM60336.1"/>
    <property type="molecule type" value="Genomic_DNA"/>
</dbReference>
<gene>
    <name evidence="4" type="ORF">PEDI_08880</name>
</gene>
<dbReference type="GO" id="GO:0019867">
    <property type="term" value="C:outer membrane"/>
    <property type="evidence" value="ECO:0007669"/>
    <property type="project" value="InterPro"/>
</dbReference>
<comment type="caution">
    <text evidence="4">The sequence shown here is derived from an EMBL/GenBank/DDBJ whole genome shotgun (WGS) entry which is preliminary data.</text>
</comment>
<protein>
    <recommendedName>
        <fullName evidence="3">Bacterial surface antigen (D15) domain-containing protein</fullName>
    </recommendedName>
</protein>
<sequence>MKSRLFFFILCFTGLPLIVLAQEDKVVRVGRILILGNRKTQAEIILRELDFAEGQEVNYQWLINNLKQNEDKLMNTSLFITTKVEVLEGNASSVNVVVRVKERWYTWPLPVFSLADRNLNDWVENHGADVSRLNYGIQFRQENIRGRGEELGMVAQLGYTRRFGIYYKIPYLNEKQNLGTKLKFNYRLNQNLPVKTEDHKRVFLDAQTPIQEWYEVDWMFTVRNGFYVRHEMGVNYNHRWAADTILQENPHYFANDRKDQRVFGLYYTLRVDHRDFQNYATEGDFFYFNVQKNGLGIFGDVDQWEFLGRYSKYWKLPKQFYISTLAAASLSFPAENQPYTHLNGLGFRPYDIRGYELNVIEGQHYFLNKWDFKKRLLAGTYDFYPITQMSQFNGLPYAFYLKFFGDYGYVKNYPQYQQNSSLTDEIIYSFGLGLDMVAAYDFVFRLEVSYNSMQQTNFGFAFLSAI</sequence>
<dbReference type="InterPro" id="IPR000184">
    <property type="entry name" value="Bac_surfAg_D15"/>
</dbReference>
<evidence type="ECO:0000313" key="4">
    <source>
        <dbReference type="EMBL" id="GJM60336.1"/>
    </source>
</evidence>